<dbReference type="Proteomes" id="UP001062738">
    <property type="component" value="Unassembled WGS sequence"/>
</dbReference>
<comment type="caution">
    <text evidence="2">The sequence shown here is derived from an EMBL/GenBank/DDBJ whole genome shotgun (WGS) entry which is preliminary data.</text>
</comment>
<dbReference type="RefSeq" id="WP_265152278.1">
    <property type="nucleotide sequence ID" value="NZ_JAOXXL010000018.1"/>
</dbReference>
<evidence type="ECO:0000259" key="1">
    <source>
        <dbReference type="Pfam" id="PF12146"/>
    </source>
</evidence>
<dbReference type="Pfam" id="PF12146">
    <property type="entry name" value="Hydrolase_4"/>
    <property type="match status" value="1"/>
</dbReference>
<accession>A0ABT4DLS1</accession>
<dbReference type="Gene3D" id="1.10.10.800">
    <property type="match status" value="1"/>
</dbReference>
<reference evidence="2" key="1">
    <citation type="submission" date="2022-09" db="EMBL/GenBank/DDBJ databases">
        <authorList>
            <person name="Zoaiter M."/>
        </authorList>
    </citation>
    <scope>NUCLEOTIDE SEQUENCE</scope>
    <source>
        <strain evidence="2">DSM 19848</strain>
    </source>
</reference>
<protein>
    <submittedName>
        <fullName evidence="2">Alpha/beta hydrolase</fullName>
    </submittedName>
</protein>
<evidence type="ECO:0000313" key="2">
    <source>
        <dbReference type="EMBL" id="MCY7008356.1"/>
    </source>
</evidence>
<feature type="domain" description="Serine aminopeptidase S33" evidence="1">
    <location>
        <begin position="51"/>
        <end position="282"/>
    </location>
</feature>
<dbReference type="PANTHER" id="PTHR47751:SF1">
    <property type="entry name" value="SUPERFAMILY HYDROLASE, PUTATIVE (AFU_ORTHOLOGUE AFUA_2G16580)-RELATED"/>
    <property type="match status" value="1"/>
</dbReference>
<dbReference type="InterPro" id="IPR051411">
    <property type="entry name" value="Polyketide_trans_af380"/>
</dbReference>
<dbReference type="InterPro" id="IPR022742">
    <property type="entry name" value="Hydrolase_4"/>
</dbReference>
<keyword evidence="2" id="KW-0378">Hydrolase</keyword>
<dbReference type="GO" id="GO:0016787">
    <property type="term" value="F:hydrolase activity"/>
    <property type="evidence" value="ECO:0007669"/>
    <property type="project" value="UniProtKB-KW"/>
</dbReference>
<dbReference type="InterPro" id="IPR029058">
    <property type="entry name" value="AB_hydrolase_fold"/>
</dbReference>
<organism evidence="2 3">
    <name type="scientific">Fusobacterium simiae</name>
    <dbReference type="NCBI Taxonomy" id="855"/>
    <lineage>
        <taxon>Bacteria</taxon>
        <taxon>Fusobacteriati</taxon>
        <taxon>Fusobacteriota</taxon>
        <taxon>Fusobacteriia</taxon>
        <taxon>Fusobacteriales</taxon>
        <taxon>Fusobacteriaceae</taxon>
        <taxon>Fusobacterium</taxon>
    </lineage>
</organism>
<keyword evidence="3" id="KW-1185">Reference proteome</keyword>
<gene>
    <name evidence="2" type="ORF">OCK72_06770</name>
</gene>
<name>A0ABT4DLS1_FUSSI</name>
<dbReference type="EMBL" id="JAOXXL010000018">
    <property type="protein sequence ID" value="MCY7008356.1"/>
    <property type="molecule type" value="Genomic_DNA"/>
</dbReference>
<dbReference type="Gene3D" id="3.40.50.1820">
    <property type="entry name" value="alpha/beta hydrolase"/>
    <property type="match status" value="1"/>
</dbReference>
<dbReference type="PANTHER" id="PTHR47751">
    <property type="entry name" value="SUPERFAMILY HYDROLASE, PUTATIVE (AFU_ORTHOLOGUE AFUA_2G16580)-RELATED"/>
    <property type="match status" value="1"/>
</dbReference>
<proteinExistence type="predicted"/>
<evidence type="ECO:0000313" key="3">
    <source>
        <dbReference type="Proteomes" id="UP001062738"/>
    </source>
</evidence>
<sequence>MEKKIIFKNNQLKMSGILFLPANFNEKNKYPAIVISSPAGAVKEQSPSLYGKKLAQNNFIVLVFDTSHQGESEGLPRYLENPTERVEDIRSAIDYLTTLSFVDKEQIGALGICSGAGYSINTAMIERRIKAVVGVSTTDPGAWIREGLDGKITLKEQIKLLENVANERTAMANGSLPTYMPYVPNEVTNNMETTLKEAYEYYRTPRCFHPNSENKVLLISAALLIAFDCFNLADTLLTQPLLLIAGSKADTFYFSERIYNKVKKNKELFVIDGASHVDLYDKEKFVNSAIDKIVEFFSKNL</sequence>
<dbReference type="SUPFAM" id="SSF53474">
    <property type="entry name" value="alpha/beta-Hydrolases"/>
    <property type="match status" value="1"/>
</dbReference>